<evidence type="ECO:0000256" key="3">
    <source>
        <dbReference type="ARBA" id="ARBA00022777"/>
    </source>
</evidence>
<accession>A0ABQ5NFA7</accession>
<proteinExistence type="predicted"/>
<dbReference type="Pfam" id="PF14689">
    <property type="entry name" value="SPOB_a"/>
    <property type="match status" value="1"/>
</dbReference>
<keyword evidence="9" id="KW-1185">Reference proteome</keyword>
<dbReference type="InterPro" id="IPR005467">
    <property type="entry name" value="His_kinase_dom"/>
</dbReference>
<dbReference type="Gene3D" id="3.30.565.10">
    <property type="entry name" value="Histidine kinase-like ATPase, C-terminal domain"/>
    <property type="match status" value="1"/>
</dbReference>
<dbReference type="InterPro" id="IPR003594">
    <property type="entry name" value="HATPase_dom"/>
</dbReference>
<organism evidence="8 9">
    <name type="scientific">Lysinibacillus piscis</name>
    <dbReference type="NCBI Taxonomy" id="2518931"/>
    <lineage>
        <taxon>Bacteria</taxon>
        <taxon>Bacillati</taxon>
        <taxon>Bacillota</taxon>
        <taxon>Bacilli</taxon>
        <taxon>Bacillales</taxon>
        <taxon>Bacillaceae</taxon>
        <taxon>Lysinibacillus</taxon>
    </lineage>
</organism>
<evidence type="ECO:0000256" key="5">
    <source>
        <dbReference type="ARBA" id="ARBA00023012"/>
    </source>
</evidence>
<name>A0ABQ5NFA7_9BACI</name>
<dbReference type="Proteomes" id="UP001065593">
    <property type="component" value="Unassembled WGS sequence"/>
</dbReference>
<evidence type="ECO:0000256" key="1">
    <source>
        <dbReference type="ARBA" id="ARBA00022679"/>
    </source>
</evidence>
<dbReference type="Gene3D" id="1.10.287.130">
    <property type="match status" value="1"/>
</dbReference>
<dbReference type="PANTHER" id="PTHR40448">
    <property type="entry name" value="TWO-COMPONENT SENSOR HISTIDINE KINASE"/>
    <property type="match status" value="1"/>
</dbReference>
<keyword evidence="6" id="KW-0812">Transmembrane</keyword>
<keyword evidence="4" id="KW-0067">ATP-binding</keyword>
<gene>
    <name evidence="8" type="ORF">LYSBPC_01580</name>
</gene>
<feature type="transmembrane region" description="Helical" evidence="6">
    <location>
        <begin position="192"/>
        <end position="212"/>
    </location>
</feature>
<evidence type="ECO:0000313" key="8">
    <source>
        <dbReference type="EMBL" id="GLC87031.1"/>
    </source>
</evidence>
<keyword evidence="2" id="KW-0547">Nucleotide-binding</keyword>
<dbReference type="PANTHER" id="PTHR40448:SF1">
    <property type="entry name" value="TWO-COMPONENT SENSOR HISTIDINE KINASE"/>
    <property type="match status" value="1"/>
</dbReference>
<dbReference type="SMART" id="SM00387">
    <property type="entry name" value="HATPase_c"/>
    <property type="match status" value="1"/>
</dbReference>
<feature type="domain" description="Histidine kinase" evidence="7">
    <location>
        <begin position="329"/>
        <end position="435"/>
    </location>
</feature>
<dbReference type="SUPFAM" id="SSF103190">
    <property type="entry name" value="Sensory domain-like"/>
    <property type="match status" value="1"/>
</dbReference>
<comment type="caution">
    <text evidence="8">The sequence shown here is derived from an EMBL/GenBank/DDBJ whole genome shotgun (WGS) entry which is preliminary data.</text>
</comment>
<evidence type="ECO:0000256" key="2">
    <source>
        <dbReference type="ARBA" id="ARBA00022741"/>
    </source>
</evidence>
<keyword evidence="1" id="KW-0808">Transferase</keyword>
<evidence type="ECO:0000259" key="7">
    <source>
        <dbReference type="PROSITE" id="PS50109"/>
    </source>
</evidence>
<dbReference type="CDD" id="cd18773">
    <property type="entry name" value="PDC1_HK_sensor"/>
    <property type="match status" value="1"/>
</dbReference>
<dbReference type="RefSeq" id="WP_264986768.1">
    <property type="nucleotide sequence ID" value="NZ_BRZA01000001.1"/>
</dbReference>
<keyword evidence="6" id="KW-1133">Transmembrane helix</keyword>
<keyword evidence="5" id="KW-0902">Two-component regulatory system</keyword>
<dbReference type="SUPFAM" id="SSF55874">
    <property type="entry name" value="ATPase domain of HSP90 chaperone/DNA topoisomerase II/histidine kinase"/>
    <property type="match status" value="1"/>
</dbReference>
<evidence type="ECO:0000313" key="9">
    <source>
        <dbReference type="Proteomes" id="UP001065593"/>
    </source>
</evidence>
<dbReference type="InterPro" id="IPR039506">
    <property type="entry name" value="SPOB_a"/>
</dbReference>
<evidence type="ECO:0000256" key="6">
    <source>
        <dbReference type="SAM" id="Phobius"/>
    </source>
</evidence>
<dbReference type="EMBL" id="BRZA01000001">
    <property type="protein sequence ID" value="GLC87031.1"/>
    <property type="molecule type" value="Genomic_DNA"/>
</dbReference>
<dbReference type="InterPro" id="IPR036890">
    <property type="entry name" value="HATPase_C_sf"/>
</dbReference>
<dbReference type="InterPro" id="IPR029151">
    <property type="entry name" value="Sensor-like_sf"/>
</dbReference>
<keyword evidence="6" id="KW-0472">Membrane</keyword>
<evidence type="ECO:0000256" key="4">
    <source>
        <dbReference type="ARBA" id="ARBA00022840"/>
    </source>
</evidence>
<dbReference type="PROSITE" id="PS50109">
    <property type="entry name" value="HIS_KIN"/>
    <property type="match status" value="1"/>
</dbReference>
<dbReference type="Pfam" id="PF02518">
    <property type="entry name" value="HATPase_c"/>
    <property type="match status" value="1"/>
</dbReference>
<protein>
    <recommendedName>
        <fullName evidence="7">Histidine kinase domain-containing protein</fullName>
    </recommendedName>
</protein>
<keyword evidence="3" id="KW-0418">Kinase</keyword>
<reference evidence="8" key="1">
    <citation type="submission" date="2022-08" db="EMBL/GenBank/DDBJ databases">
        <title>Draft genome sequence of Lysinibacillus sp. strain KH24.</title>
        <authorList>
            <person name="Kanbe H."/>
            <person name="Itoh H."/>
        </authorList>
    </citation>
    <scope>NUCLEOTIDE SEQUENCE</scope>
    <source>
        <strain evidence="8">KH24</strain>
    </source>
</reference>
<sequence>MKNRKIRLILLLSILLSVLFTSLNIFTSYVKIKKTVEEAIANQTIEAAKSIADTFDVDTYQRFLQEPERNEEYWRIREYLNDARIKIGALYVYTLKVENPEVMKALIIGMPRSISKGFDIGETATVPAKQVKQAYEGETFVTEVLKDEKYGDYLSVGAPIKNKDGQIIGYLGVDISVDMLNGIKGKVIADNFFIFIFNGVFIIIVIASFLLLQRWYQKEMAKEVEVTEDTYQTEIKALITSITSLRHDFINHIQVINGFLQLDRPEQAQQYLFSLSKEVQAIKSLKLNIDNPGLSILLQTKKLTAQNHHIDMEFTIMQNDFSKIKTTDLIKVLSNLIDNAMDATSELPEEQRKITIRCCAHDTHYEFEVTNTGPTIANVDMIFKKGFSTKRAEQGKVRGQGLFIVKEIVHKYDGRIDIHSSKSSVTTAIVHIPIK</sequence>